<name>R0JY96_ANAPL</name>
<accession>R0JY96</accession>
<dbReference type="EMBL" id="KB742948">
    <property type="protein sequence ID" value="EOB02566.1"/>
    <property type="molecule type" value="Genomic_DNA"/>
</dbReference>
<evidence type="ECO:0000313" key="2">
    <source>
        <dbReference type="EMBL" id="EOB02566.1"/>
    </source>
</evidence>
<evidence type="ECO:0000313" key="3">
    <source>
        <dbReference type="Proteomes" id="UP000296049"/>
    </source>
</evidence>
<protein>
    <submittedName>
        <fullName evidence="2">Uncharacterized protein</fullName>
    </submittedName>
</protein>
<feature type="chain" id="PRO_5004353797" evidence="1">
    <location>
        <begin position="17"/>
        <end position="137"/>
    </location>
</feature>
<keyword evidence="1" id="KW-0732">Signal</keyword>
<proteinExistence type="predicted"/>
<dbReference type="AlphaFoldDB" id="R0JY96"/>
<reference evidence="3" key="1">
    <citation type="journal article" date="2013" name="Nat. Genet.">
        <title>The duck genome and transcriptome provide insight into an avian influenza virus reservoir species.</title>
        <authorList>
            <person name="Huang Y."/>
            <person name="Li Y."/>
            <person name="Burt D.W."/>
            <person name="Chen H."/>
            <person name="Zhang Y."/>
            <person name="Qian W."/>
            <person name="Kim H."/>
            <person name="Gan S."/>
            <person name="Zhao Y."/>
            <person name="Li J."/>
            <person name="Yi K."/>
            <person name="Feng H."/>
            <person name="Zhu P."/>
            <person name="Li B."/>
            <person name="Liu Q."/>
            <person name="Fairley S."/>
            <person name="Magor K.E."/>
            <person name="Du Z."/>
            <person name="Hu X."/>
            <person name="Goodman L."/>
            <person name="Tafer H."/>
            <person name="Vignal A."/>
            <person name="Lee T."/>
            <person name="Kim K.W."/>
            <person name="Sheng Z."/>
            <person name="An Y."/>
            <person name="Searle S."/>
            <person name="Herrero J."/>
            <person name="Groenen M.A."/>
            <person name="Crooijmans R.P."/>
            <person name="Faraut T."/>
            <person name="Cai Q."/>
            <person name="Webster R.G."/>
            <person name="Aldridge J.R."/>
            <person name="Warren W.C."/>
            <person name="Bartschat S."/>
            <person name="Kehr S."/>
            <person name="Marz M."/>
            <person name="Stadler P.F."/>
            <person name="Smith J."/>
            <person name="Kraus R.H."/>
            <person name="Zhao Y."/>
            <person name="Ren L."/>
            <person name="Fei J."/>
            <person name="Morisson M."/>
            <person name="Kaiser P."/>
            <person name="Griffin D.K."/>
            <person name="Rao M."/>
            <person name="Pitel F."/>
            <person name="Wang J."/>
            <person name="Li N."/>
        </authorList>
    </citation>
    <scope>NUCLEOTIDE SEQUENCE [LARGE SCALE GENOMIC DNA]</scope>
</reference>
<dbReference type="Proteomes" id="UP000296049">
    <property type="component" value="Unassembled WGS sequence"/>
</dbReference>
<gene>
    <name evidence="2" type="ORF">Anapl_14087</name>
</gene>
<sequence length="137" mass="15498">MKVRLALLTISAQTHGAALPPFTCSFPQHSCWYAALHPYANGQVKCPQKCFIQQKRKGTADQQTLPTSLPTSGSCEGEQFKMYSYHLNPSPKVEAACESTWSKIHLERHSINLYPELADFTDTEWSIKRQSMHNTQI</sequence>
<feature type="signal peptide" evidence="1">
    <location>
        <begin position="1"/>
        <end position="16"/>
    </location>
</feature>
<keyword evidence="3" id="KW-1185">Reference proteome</keyword>
<evidence type="ECO:0000256" key="1">
    <source>
        <dbReference type="SAM" id="SignalP"/>
    </source>
</evidence>
<organism evidence="2 3">
    <name type="scientific">Anas platyrhynchos</name>
    <name type="common">Mallard</name>
    <name type="synonym">Anas boschas</name>
    <dbReference type="NCBI Taxonomy" id="8839"/>
    <lineage>
        <taxon>Eukaryota</taxon>
        <taxon>Metazoa</taxon>
        <taxon>Chordata</taxon>
        <taxon>Craniata</taxon>
        <taxon>Vertebrata</taxon>
        <taxon>Euteleostomi</taxon>
        <taxon>Archelosauria</taxon>
        <taxon>Archosauria</taxon>
        <taxon>Dinosauria</taxon>
        <taxon>Saurischia</taxon>
        <taxon>Theropoda</taxon>
        <taxon>Coelurosauria</taxon>
        <taxon>Aves</taxon>
        <taxon>Neognathae</taxon>
        <taxon>Galloanserae</taxon>
        <taxon>Anseriformes</taxon>
        <taxon>Anatidae</taxon>
        <taxon>Anatinae</taxon>
        <taxon>Anas</taxon>
    </lineage>
</organism>